<evidence type="ECO:0000259" key="7">
    <source>
        <dbReference type="PROSITE" id="PS51140"/>
    </source>
</evidence>
<dbReference type="InterPro" id="IPR022764">
    <property type="entry name" value="Peptidase_S54_rhomboid_dom"/>
</dbReference>
<dbReference type="OrthoDB" id="272778at2759"/>
<keyword evidence="9" id="KW-1185">Reference proteome</keyword>
<dbReference type="FunCoup" id="W4KFL2">
    <property type="interactions" value="9"/>
</dbReference>
<dbReference type="GO" id="GO:0016020">
    <property type="term" value="C:membrane"/>
    <property type="evidence" value="ECO:0007669"/>
    <property type="project" value="UniProtKB-SubCell"/>
</dbReference>
<organism evidence="8 9">
    <name type="scientific">Heterobasidion irregulare (strain TC 32-1)</name>
    <dbReference type="NCBI Taxonomy" id="747525"/>
    <lineage>
        <taxon>Eukaryota</taxon>
        <taxon>Fungi</taxon>
        <taxon>Dikarya</taxon>
        <taxon>Basidiomycota</taxon>
        <taxon>Agaricomycotina</taxon>
        <taxon>Agaricomycetes</taxon>
        <taxon>Russulales</taxon>
        <taxon>Bondarzewiaceae</taxon>
        <taxon>Heterobasidion</taxon>
        <taxon>Heterobasidion annosum species complex</taxon>
    </lineage>
</organism>
<dbReference type="Pfam" id="PF01694">
    <property type="entry name" value="Rhomboid"/>
    <property type="match status" value="1"/>
</dbReference>
<dbReference type="GO" id="GO:0004252">
    <property type="term" value="F:serine-type endopeptidase activity"/>
    <property type="evidence" value="ECO:0007669"/>
    <property type="project" value="InterPro"/>
</dbReference>
<evidence type="ECO:0000256" key="1">
    <source>
        <dbReference type="ARBA" id="ARBA00004141"/>
    </source>
</evidence>
<keyword evidence="4 6" id="KW-0472">Membrane</keyword>
<dbReference type="STRING" id="747525.W4KFL2"/>
<dbReference type="HOGENOM" id="CLU_057574_2_0_1"/>
<dbReference type="PANTHER" id="PTHR43066:SF21">
    <property type="entry name" value="UBIQUITIN-ASSOCIATED DOMAIN-CONTAINING PROTEIN 2"/>
    <property type="match status" value="1"/>
</dbReference>
<feature type="domain" description="CUE" evidence="7">
    <location>
        <begin position="283"/>
        <end position="324"/>
    </location>
</feature>
<proteinExistence type="predicted"/>
<feature type="region of interest" description="Disordered" evidence="5">
    <location>
        <begin position="234"/>
        <end position="257"/>
    </location>
</feature>
<dbReference type="InterPro" id="IPR035952">
    <property type="entry name" value="Rhomboid-like_sf"/>
</dbReference>
<dbReference type="RefSeq" id="XP_009543814.1">
    <property type="nucleotide sequence ID" value="XM_009545519.1"/>
</dbReference>
<feature type="transmembrane region" description="Helical" evidence="6">
    <location>
        <begin position="140"/>
        <end position="160"/>
    </location>
</feature>
<dbReference type="Proteomes" id="UP000030671">
    <property type="component" value="Unassembled WGS sequence"/>
</dbReference>
<dbReference type="Gene3D" id="1.20.1540.10">
    <property type="entry name" value="Rhomboid-like"/>
    <property type="match status" value="1"/>
</dbReference>
<dbReference type="AlphaFoldDB" id="W4KFL2"/>
<dbReference type="GeneID" id="20675097"/>
<gene>
    <name evidence="8" type="ORF">HETIRDRAFT_439021</name>
</gene>
<dbReference type="GO" id="GO:0043130">
    <property type="term" value="F:ubiquitin binding"/>
    <property type="evidence" value="ECO:0007669"/>
    <property type="project" value="InterPro"/>
</dbReference>
<feature type="transmembrane region" description="Helical" evidence="6">
    <location>
        <begin position="85"/>
        <end position="107"/>
    </location>
</feature>
<dbReference type="KEGG" id="hir:HETIRDRAFT_439021"/>
<dbReference type="SUPFAM" id="SSF144091">
    <property type="entry name" value="Rhomboid-like"/>
    <property type="match status" value="1"/>
</dbReference>
<dbReference type="InterPro" id="IPR003892">
    <property type="entry name" value="CUE"/>
</dbReference>
<sequence>MSFQHAPATKGFMMACAATSIVAAVFDVKHYFHLQLVPHLSRHHQYWRLFAHHLAYSNSSELFIWELILYNVGVTIERQFGTIKFASYAVISTLVSTILEFVFLLAFNRLRFNRIPSGPTAFAFNLLYQYSRLVPSEYRFRVFGVTVTNKVFVYILAFQLAISQPLSSTAVAAIGLLTGALYRSDMASLKTYRLPPWFVRVSSRFLLPLVGSMPAPRRTNRAFPDDRIATQASSDAEEVVTTARPSGSTVEGTAGAPGTSVMREWVNELTGRAQRPSAGLRVPTEAEITQLTSMFPDVQREVVVGVLQRSTNTEGAVETLLSSQ</sequence>
<evidence type="ECO:0000256" key="2">
    <source>
        <dbReference type="ARBA" id="ARBA00022692"/>
    </source>
</evidence>
<dbReference type="InParanoid" id="W4KFL2"/>
<protein>
    <recommendedName>
        <fullName evidence="7">CUE domain-containing protein</fullName>
    </recommendedName>
</protein>
<evidence type="ECO:0000256" key="4">
    <source>
        <dbReference type="ARBA" id="ARBA00023136"/>
    </source>
</evidence>
<dbReference type="Pfam" id="PF02845">
    <property type="entry name" value="CUE"/>
    <property type="match status" value="1"/>
</dbReference>
<feature type="transmembrane region" description="Helical" evidence="6">
    <location>
        <begin position="12"/>
        <end position="32"/>
    </location>
</feature>
<accession>W4KFL2</accession>
<dbReference type="eggNOG" id="KOG4463">
    <property type="taxonomic scope" value="Eukaryota"/>
</dbReference>
<dbReference type="EMBL" id="KI925456">
    <property type="protein sequence ID" value="ETW84105.1"/>
    <property type="molecule type" value="Genomic_DNA"/>
</dbReference>
<dbReference type="PANTHER" id="PTHR43066">
    <property type="entry name" value="RHOMBOID-RELATED PROTEIN"/>
    <property type="match status" value="1"/>
</dbReference>
<evidence type="ECO:0000256" key="6">
    <source>
        <dbReference type="SAM" id="Phobius"/>
    </source>
</evidence>
<name>W4KFL2_HETIT</name>
<reference evidence="8 9" key="1">
    <citation type="journal article" date="2012" name="New Phytol.">
        <title>Insight into trade-off between wood decay and parasitism from the genome of a fungal forest pathogen.</title>
        <authorList>
            <person name="Olson A."/>
            <person name="Aerts A."/>
            <person name="Asiegbu F."/>
            <person name="Belbahri L."/>
            <person name="Bouzid O."/>
            <person name="Broberg A."/>
            <person name="Canback B."/>
            <person name="Coutinho P.M."/>
            <person name="Cullen D."/>
            <person name="Dalman K."/>
            <person name="Deflorio G."/>
            <person name="van Diepen L.T."/>
            <person name="Dunand C."/>
            <person name="Duplessis S."/>
            <person name="Durling M."/>
            <person name="Gonthier P."/>
            <person name="Grimwood J."/>
            <person name="Fossdal C.G."/>
            <person name="Hansson D."/>
            <person name="Henrissat B."/>
            <person name="Hietala A."/>
            <person name="Himmelstrand K."/>
            <person name="Hoffmeister D."/>
            <person name="Hogberg N."/>
            <person name="James T.Y."/>
            <person name="Karlsson M."/>
            <person name="Kohler A."/>
            <person name="Kues U."/>
            <person name="Lee Y.H."/>
            <person name="Lin Y.C."/>
            <person name="Lind M."/>
            <person name="Lindquist E."/>
            <person name="Lombard V."/>
            <person name="Lucas S."/>
            <person name="Lunden K."/>
            <person name="Morin E."/>
            <person name="Murat C."/>
            <person name="Park J."/>
            <person name="Raffaello T."/>
            <person name="Rouze P."/>
            <person name="Salamov A."/>
            <person name="Schmutz J."/>
            <person name="Solheim H."/>
            <person name="Stahlberg J."/>
            <person name="Velez H."/>
            <person name="de Vries R.P."/>
            <person name="Wiebenga A."/>
            <person name="Woodward S."/>
            <person name="Yakovlev I."/>
            <person name="Garbelotto M."/>
            <person name="Martin F."/>
            <person name="Grigoriev I.V."/>
            <person name="Stenlid J."/>
        </authorList>
    </citation>
    <scope>NUCLEOTIDE SEQUENCE [LARGE SCALE GENOMIC DNA]</scope>
    <source>
        <strain evidence="8 9">TC 32-1</strain>
    </source>
</reference>
<evidence type="ECO:0000256" key="5">
    <source>
        <dbReference type="SAM" id="MobiDB-lite"/>
    </source>
</evidence>
<evidence type="ECO:0000313" key="8">
    <source>
        <dbReference type="EMBL" id="ETW84105.1"/>
    </source>
</evidence>
<feature type="transmembrane region" description="Helical" evidence="6">
    <location>
        <begin position="166"/>
        <end position="183"/>
    </location>
</feature>
<keyword evidence="3 6" id="KW-1133">Transmembrane helix</keyword>
<evidence type="ECO:0000313" key="9">
    <source>
        <dbReference type="Proteomes" id="UP000030671"/>
    </source>
</evidence>
<evidence type="ECO:0000256" key="3">
    <source>
        <dbReference type="ARBA" id="ARBA00022989"/>
    </source>
</evidence>
<keyword evidence="2 6" id="KW-0812">Transmembrane</keyword>
<comment type="subcellular location">
    <subcellularLocation>
        <location evidence="1">Membrane</location>
        <topology evidence="1">Multi-pass membrane protein</topology>
    </subcellularLocation>
</comment>
<dbReference type="PROSITE" id="PS51140">
    <property type="entry name" value="CUE"/>
    <property type="match status" value="1"/>
</dbReference>